<evidence type="ECO:0000313" key="3">
    <source>
        <dbReference type="Proteomes" id="UP000188268"/>
    </source>
</evidence>
<evidence type="ECO:0000313" key="2">
    <source>
        <dbReference type="EMBL" id="OMO69163.1"/>
    </source>
</evidence>
<comment type="caution">
    <text evidence="2">The sequence shown here is derived from an EMBL/GenBank/DDBJ whole genome shotgun (WGS) entry which is preliminary data.</text>
</comment>
<evidence type="ECO:0000256" key="1">
    <source>
        <dbReference type="SAM" id="MobiDB-lite"/>
    </source>
</evidence>
<feature type="non-terminal residue" evidence="2">
    <location>
        <position position="1"/>
    </location>
</feature>
<feature type="compositionally biased region" description="Polar residues" evidence="1">
    <location>
        <begin position="1"/>
        <end position="14"/>
    </location>
</feature>
<dbReference type="AlphaFoldDB" id="A0A1R3HFS7"/>
<protein>
    <submittedName>
        <fullName evidence="2">Uncharacterized protein</fullName>
    </submittedName>
</protein>
<reference evidence="2 3" key="1">
    <citation type="submission" date="2013-09" db="EMBL/GenBank/DDBJ databases">
        <title>Corchorus capsularis genome sequencing.</title>
        <authorList>
            <person name="Alam M."/>
            <person name="Haque M.S."/>
            <person name="Islam M.S."/>
            <person name="Emdad E.M."/>
            <person name="Islam M.M."/>
            <person name="Ahmed B."/>
            <person name="Halim A."/>
            <person name="Hossen Q.M.M."/>
            <person name="Hossain M.Z."/>
            <person name="Ahmed R."/>
            <person name="Khan M.M."/>
            <person name="Islam R."/>
            <person name="Rashid M.M."/>
            <person name="Khan S.A."/>
            <person name="Rahman M.S."/>
            <person name="Alam M."/>
        </authorList>
    </citation>
    <scope>NUCLEOTIDE SEQUENCE [LARGE SCALE GENOMIC DNA]</scope>
    <source>
        <strain evidence="3">cv. CVL-1</strain>
        <tissue evidence="2">Whole seedling</tissue>
    </source>
</reference>
<feature type="region of interest" description="Disordered" evidence="1">
    <location>
        <begin position="1"/>
        <end position="21"/>
    </location>
</feature>
<dbReference type="EMBL" id="AWWV01012079">
    <property type="protein sequence ID" value="OMO69163.1"/>
    <property type="molecule type" value="Genomic_DNA"/>
</dbReference>
<dbReference type="Proteomes" id="UP000188268">
    <property type="component" value="Unassembled WGS sequence"/>
</dbReference>
<accession>A0A1R3HFS7</accession>
<proteinExistence type="predicted"/>
<dbReference type="Gramene" id="OMO69163">
    <property type="protein sequence ID" value="OMO69163"/>
    <property type="gene ID" value="CCACVL1_19636"/>
</dbReference>
<gene>
    <name evidence="2" type="ORF">CCACVL1_19636</name>
</gene>
<name>A0A1R3HFS7_COCAP</name>
<keyword evidence="3" id="KW-1185">Reference proteome</keyword>
<sequence>TDVTIQTGLGATSRSQERPNY</sequence>
<organism evidence="2 3">
    <name type="scientific">Corchorus capsularis</name>
    <name type="common">Jute</name>
    <dbReference type="NCBI Taxonomy" id="210143"/>
    <lineage>
        <taxon>Eukaryota</taxon>
        <taxon>Viridiplantae</taxon>
        <taxon>Streptophyta</taxon>
        <taxon>Embryophyta</taxon>
        <taxon>Tracheophyta</taxon>
        <taxon>Spermatophyta</taxon>
        <taxon>Magnoliopsida</taxon>
        <taxon>eudicotyledons</taxon>
        <taxon>Gunneridae</taxon>
        <taxon>Pentapetalae</taxon>
        <taxon>rosids</taxon>
        <taxon>malvids</taxon>
        <taxon>Malvales</taxon>
        <taxon>Malvaceae</taxon>
        <taxon>Grewioideae</taxon>
        <taxon>Apeibeae</taxon>
        <taxon>Corchorus</taxon>
    </lineage>
</organism>